<dbReference type="RefSeq" id="WP_109725598.1">
    <property type="nucleotide sequence ID" value="NZ_QGDI01000002.1"/>
</dbReference>
<evidence type="ECO:0000313" key="2">
    <source>
        <dbReference type="Proteomes" id="UP000245720"/>
    </source>
</evidence>
<evidence type="ECO:0000313" key="1">
    <source>
        <dbReference type="EMBL" id="PWJ14738.1"/>
    </source>
</evidence>
<name>A0A315YR99_RUMFL</name>
<protein>
    <submittedName>
        <fullName evidence="1">Uncharacterized protein</fullName>
    </submittedName>
</protein>
<accession>A0A315YR99</accession>
<dbReference type="AlphaFoldDB" id="A0A315YR99"/>
<dbReference type="Proteomes" id="UP000245720">
    <property type="component" value="Unassembled WGS sequence"/>
</dbReference>
<sequence>MSEKIHRGRRKGAASVVGQICQGGEPQAARCAAEVKEHIMDDKAHTENGRENENHAICGDIIQIKKAAELFLCGLFIYINTER</sequence>
<comment type="caution">
    <text evidence="1">The sequence shown here is derived from an EMBL/GenBank/DDBJ whole genome shotgun (WGS) entry which is preliminary data.</text>
</comment>
<reference evidence="1 2" key="1">
    <citation type="submission" date="2018-05" db="EMBL/GenBank/DDBJ databases">
        <title>The Hungate 1000. A catalogue of reference genomes from the rumen microbiome.</title>
        <authorList>
            <person name="Kelly W."/>
        </authorList>
    </citation>
    <scope>NUCLEOTIDE SEQUENCE [LARGE SCALE GENOMIC DNA]</scope>
    <source>
        <strain evidence="1 2">SAb67</strain>
    </source>
</reference>
<gene>
    <name evidence="1" type="ORF">IE37_00724</name>
</gene>
<proteinExistence type="predicted"/>
<organism evidence="1 2">
    <name type="scientific">Ruminococcus flavefaciens</name>
    <dbReference type="NCBI Taxonomy" id="1265"/>
    <lineage>
        <taxon>Bacteria</taxon>
        <taxon>Bacillati</taxon>
        <taxon>Bacillota</taxon>
        <taxon>Clostridia</taxon>
        <taxon>Eubacteriales</taxon>
        <taxon>Oscillospiraceae</taxon>
        <taxon>Ruminococcus</taxon>
    </lineage>
</organism>
<dbReference type="EMBL" id="QGDI01000002">
    <property type="protein sequence ID" value="PWJ14738.1"/>
    <property type="molecule type" value="Genomic_DNA"/>
</dbReference>